<comment type="subcellular location">
    <subcellularLocation>
        <location evidence="1">Cytoplasm</location>
    </subcellularLocation>
</comment>
<comment type="similarity">
    <text evidence="1">Belongs to the UbiK family.</text>
</comment>
<keyword evidence="4" id="KW-1185">Reference proteome</keyword>
<dbReference type="HAMAP" id="MF_02216">
    <property type="entry name" value="UbiK"/>
    <property type="match status" value="1"/>
</dbReference>
<evidence type="ECO:0000313" key="4">
    <source>
        <dbReference type="Proteomes" id="UP000604243"/>
    </source>
</evidence>
<accession>A0ABQ3FHX3</accession>
<organism evidence="3 4">
    <name type="scientific">Kushneria pakistanensis</name>
    <dbReference type="NCBI Taxonomy" id="1508770"/>
    <lineage>
        <taxon>Bacteria</taxon>
        <taxon>Pseudomonadati</taxon>
        <taxon>Pseudomonadota</taxon>
        <taxon>Gammaproteobacteria</taxon>
        <taxon>Oceanospirillales</taxon>
        <taxon>Halomonadaceae</taxon>
        <taxon>Kushneria</taxon>
    </lineage>
</organism>
<dbReference type="InterPro" id="IPR007475">
    <property type="entry name" value="UbiK"/>
</dbReference>
<reference evidence="4" key="1">
    <citation type="journal article" date="2019" name="Int. J. Syst. Evol. Microbiol.">
        <title>The Global Catalogue of Microorganisms (GCM) 10K type strain sequencing project: providing services to taxonomists for standard genome sequencing and annotation.</title>
        <authorList>
            <consortium name="The Broad Institute Genomics Platform"/>
            <consortium name="The Broad Institute Genome Sequencing Center for Infectious Disease"/>
            <person name="Wu L."/>
            <person name="Ma J."/>
        </authorList>
    </citation>
    <scope>NUCLEOTIDE SEQUENCE [LARGE SCALE GENOMIC DNA]</scope>
    <source>
        <strain evidence="4">KCTC 42082</strain>
    </source>
</reference>
<keyword evidence="1" id="KW-0831">Ubiquinone biosynthesis</keyword>
<feature type="compositionally biased region" description="Basic and acidic residues" evidence="2">
    <location>
        <begin position="108"/>
        <end position="118"/>
    </location>
</feature>
<name>A0ABQ3FHX3_9GAMM</name>
<dbReference type="PANTHER" id="PTHR38040:SF1">
    <property type="entry name" value="UBIQUINONE BIOSYNTHESIS ACCESSORY FACTOR UBIK"/>
    <property type="match status" value="1"/>
</dbReference>
<comment type="function">
    <text evidence="1">Required for efficient ubiquinone (coenzyme Q) biosynthesis. UbiK is probably an accessory factor of Ubi enzymes and facilitates ubiquinone biosynthesis by acting as an assembly factor, a targeting factor, or both.</text>
</comment>
<protein>
    <recommendedName>
        <fullName evidence="1">Ubiquinone biosynthesis accessory factor UbiK</fullName>
    </recommendedName>
</protein>
<feature type="compositionally biased region" description="Low complexity" evidence="2">
    <location>
        <begin position="86"/>
        <end position="107"/>
    </location>
</feature>
<feature type="compositionally biased region" description="Low complexity" evidence="2">
    <location>
        <begin position="134"/>
        <end position="163"/>
    </location>
</feature>
<evidence type="ECO:0000256" key="2">
    <source>
        <dbReference type="SAM" id="MobiDB-lite"/>
    </source>
</evidence>
<dbReference type="Pfam" id="PF04380">
    <property type="entry name" value="BMFP"/>
    <property type="match status" value="1"/>
</dbReference>
<feature type="region of interest" description="Disordered" evidence="2">
    <location>
        <begin position="79"/>
        <end position="190"/>
    </location>
</feature>
<feature type="compositionally biased region" description="Polar residues" evidence="2">
    <location>
        <begin position="180"/>
        <end position="190"/>
    </location>
</feature>
<gene>
    <name evidence="1" type="primary">ubiK</name>
    <name evidence="3" type="ORF">GCM10010082_16410</name>
</gene>
<sequence length="190" mass="19364">MAKHDIFGRLAQQVGERLQDVSRGPEEIQRTVQSAMRSAFDRMELVSREDFDVMMEVLQRTRSRVEALEKQVTRLEAALDERDGKSAAGAPSEMSAAAAPGGASTTAEAERLAGEHDAPAAPIGSSDKAGGTAGTDTTGTVATHKGTTGSATSGTGNTGAAASKPAGKSTRGSGKRASGSDDQSGQGTAD</sequence>
<keyword evidence="1" id="KW-0963">Cytoplasm</keyword>
<comment type="pathway">
    <text evidence="1">Cofactor biosynthesis; ubiquinone biosynthesis.</text>
</comment>
<evidence type="ECO:0000313" key="3">
    <source>
        <dbReference type="EMBL" id="GHC24522.1"/>
    </source>
</evidence>
<proteinExistence type="inferred from homology"/>
<evidence type="ECO:0000256" key="1">
    <source>
        <dbReference type="HAMAP-Rule" id="MF_02216"/>
    </source>
</evidence>
<comment type="caution">
    <text evidence="3">The sequence shown here is derived from an EMBL/GenBank/DDBJ whole genome shotgun (WGS) entry which is preliminary data.</text>
</comment>
<dbReference type="EMBL" id="BMZM01000002">
    <property type="protein sequence ID" value="GHC24522.1"/>
    <property type="molecule type" value="Genomic_DNA"/>
</dbReference>
<dbReference type="Proteomes" id="UP000604243">
    <property type="component" value="Unassembled WGS sequence"/>
</dbReference>
<dbReference type="PANTHER" id="PTHR38040">
    <property type="entry name" value="UBIQUINONE BIOSYNTHESIS ACCESSORY FACTOR UBIK"/>
    <property type="match status" value="1"/>
</dbReference>
<dbReference type="RefSeq" id="WP_189516975.1">
    <property type="nucleotide sequence ID" value="NZ_BMZM01000002.1"/>
</dbReference>